<evidence type="ECO:0000313" key="3">
    <source>
        <dbReference type="EMBL" id="VFK74751.1"/>
    </source>
</evidence>
<evidence type="ECO:0000259" key="1">
    <source>
        <dbReference type="Pfam" id="PF05685"/>
    </source>
</evidence>
<accession>A0A451B907</accession>
<dbReference type="CDD" id="cd06260">
    <property type="entry name" value="DUF820-like"/>
    <property type="match status" value="1"/>
</dbReference>
<proteinExistence type="predicted"/>
<keyword evidence="3" id="KW-0540">Nuclease</keyword>
<dbReference type="InterPro" id="IPR008538">
    <property type="entry name" value="Uma2"/>
</dbReference>
<evidence type="ECO:0000313" key="2">
    <source>
        <dbReference type="EMBL" id="VFK29324.1"/>
    </source>
</evidence>
<dbReference type="Gene3D" id="3.90.1570.10">
    <property type="entry name" value="tt1808, chain A"/>
    <property type="match status" value="1"/>
</dbReference>
<dbReference type="AlphaFoldDB" id="A0A451B907"/>
<dbReference type="InterPro" id="IPR011335">
    <property type="entry name" value="Restrct_endonuc-II-like"/>
</dbReference>
<gene>
    <name evidence="3" type="ORF">BECKMB1821H_GA0114242_100936</name>
    <name evidence="2" type="ORF">BECKMB1821I_GA0114274_100936</name>
</gene>
<dbReference type="PANTHER" id="PTHR34107">
    <property type="entry name" value="SLL0198 PROTEIN-RELATED"/>
    <property type="match status" value="1"/>
</dbReference>
<dbReference type="PANTHER" id="PTHR34107:SF4">
    <property type="entry name" value="SLL1222 PROTEIN"/>
    <property type="match status" value="1"/>
</dbReference>
<keyword evidence="3" id="KW-0378">Hydrolase</keyword>
<sequence length="194" mass="22305">MLNVTQHTTTYQGKFPATYEDVLGAPPERVAEIIHDRLYTHPRPASRHTLAGSSLGIIVGSHCHHINNGGSDGWWILDEPELHQDKQILVPDMAGWRRRRMPEFPDAPYFEIVPDWVCEVLSPSTARTDRVSKMPLYAGFGVGHLWLIDPELQTLEVFELWEGKWLLWETFEENDTVSAPPFHALRFELGRLWP</sequence>
<dbReference type="Pfam" id="PF05685">
    <property type="entry name" value="Uma2"/>
    <property type="match status" value="1"/>
</dbReference>
<dbReference type="SUPFAM" id="SSF52980">
    <property type="entry name" value="Restriction endonuclease-like"/>
    <property type="match status" value="1"/>
</dbReference>
<dbReference type="EMBL" id="CAADGH010000009">
    <property type="protein sequence ID" value="VFK74751.1"/>
    <property type="molecule type" value="Genomic_DNA"/>
</dbReference>
<protein>
    <submittedName>
        <fullName evidence="3">Endonuclease, Uma2 family (Restriction endonuclease fold)</fullName>
    </submittedName>
</protein>
<dbReference type="EMBL" id="CAADFQ010000009">
    <property type="protein sequence ID" value="VFK29324.1"/>
    <property type="molecule type" value="Genomic_DNA"/>
</dbReference>
<keyword evidence="3" id="KW-0255">Endonuclease</keyword>
<name>A0A451B907_9GAMM</name>
<reference evidence="3" key="1">
    <citation type="submission" date="2019-02" db="EMBL/GenBank/DDBJ databases">
        <authorList>
            <person name="Gruber-Vodicka R. H."/>
            <person name="Seah K. B. B."/>
        </authorList>
    </citation>
    <scope>NUCLEOTIDE SEQUENCE</scope>
    <source>
        <strain evidence="3">BECK_BZ198</strain>
        <strain evidence="2">BECK_BZ199</strain>
    </source>
</reference>
<dbReference type="GO" id="GO:0004519">
    <property type="term" value="F:endonuclease activity"/>
    <property type="evidence" value="ECO:0007669"/>
    <property type="project" value="UniProtKB-KW"/>
</dbReference>
<feature type="domain" description="Putative restriction endonuclease" evidence="1">
    <location>
        <begin position="19"/>
        <end position="184"/>
    </location>
</feature>
<dbReference type="InterPro" id="IPR012296">
    <property type="entry name" value="Nuclease_put_TT1808"/>
</dbReference>
<organism evidence="3">
    <name type="scientific">Candidatus Kentrum sp. MB</name>
    <dbReference type="NCBI Taxonomy" id="2138164"/>
    <lineage>
        <taxon>Bacteria</taxon>
        <taxon>Pseudomonadati</taxon>
        <taxon>Pseudomonadota</taxon>
        <taxon>Gammaproteobacteria</taxon>
        <taxon>Candidatus Kentrum</taxon>
    </lineage>
</organism>